<feature type="transmembrane region" description="Helical" evidence="5">
    <location>
        <begin position="216"/>
        <end position="233"/>
    </location>
</feature>
<reference evidence="7 8" key="1">
    <citation type="submission" date="2016-07" db="EMBL/GenBank/DDBJ databases">
        <title>Pervasive Adenine N6-methylation of Active Genes in Fungi.</title>
        <authorList>
            <consortium name="DOE Joint Genome Institute"/>
            <person name="Mondo S.J."/>
            <person name="Dannebaum R.O."/>
            <person name="Kuo R.C."/>
            <person name="Labutti K."/>
            <person name="Haridas S."/>
            <person name="Kuo A."/>
            <person name="Salamov A."/>
            <person name="Ahrendt S.R."/>
            <person name="Lipzen A."/>
            <person name="Sullivan W."/>
            <person name="Andreopoulos W.B."/>
            <person name="Clum A."/>
            <person name="Lindquist E."/>
            <person name="Daum C."/>
            <person name="Ramamoorthy G.K."/>
            <person name="Gryganskyi A."/>
            <person name="Culley D."/>
            <person name="Magnuson J.K."/>
            <person name="James T.Y."/>
            <person name="O'Malley M.A."/>
            <person name="Stajich J.E."/>
            <person name="Spatafora J.W."/>
            <person name="Visel A."/>
            <person name="Grigoriev I.V."/>
        </authorList>
    </citation>
    <scope>NUCLEOTIDE SEQUENCE [LARGE SCALE GENOMIC DNA]</scope>
    <source>
        <strain evidence="7 8">JEL800</strain>
    </source>
</reference>
<feature type="domain" description="STAS" evidence="6">
    <location>
        <begin position="496"/>
        <end position="613"/>
    </location>
</feature>
<dbReference type="AlphaFoldDB" id="A0A1Y2CF66"/>
<dbReference type="InterPro" id="IPR011547">
    <property type="entry name" value="SLC26A/SulP_dom"/>
</dbReference>
<evidence type="ECO:0000256" key="1">
    <source>
        <dbReference type="ARBA" id="ARBA00004141"/>
    </source>
</evidence>
<dbReference type="GO" id="GO:0008271">
    <property type="term" value="F:secondary active sulfate transmembrane transporter activity"/>
    <property type="evidence" value="ECO:0007669"/>
    <property type="project" value="InterPro"/>
</dbReference>
<dbReference type="InterPro" id="IPR036513">
    <property type="entry name" value="STAS_dom_sf"/>
</dbReference>
<accession>A0A1Y2CF66</accession>
<dbReference type="PROSITE" id="PS01130">
    <property type="entry name" value="SLC26A"/>
    <property type="match status" value="1"/>
</dbReference>
<evidence type="ECO:0000256" key="3">
    <source>
        <dbReference type="ARBA" id="ARBA00022989"/>
    </source>
</evidence>
<feature type="transmembrane region" description="Helical" evidence="5">
    <location>
        <begin position="370"/>
        <end position="388"/>
    </location>
</feature>
<dbReference type="GO" id="GO:0016020">
    <property type="term" value="C:membrane"/>
    <property type="evidence" value="ECO:0007669"/>
    <property type="project" value="UniProtKB-SubCell"/>
</dbReference>
<feature type="transmembrane region" description="Helical" evidence="5">
    <location>
        <begin position="420"/>
        <end position="441"/>
    </location>
</feature>
<feature type="transmembrane region" description="Helical" evidence="5">
    <location>
        <begin position="49"/>
        <end position="70"/>
    </location>
</feature>
<evidence type="ECO:0000256" key="2">
    <source>
        <dbReference type="ARBA" id="ARBA00022692"/>
    </source>
</evidence>
<dbReference type="NCBIfam" id="TIGR00815">
    <property type="entry name" value="sulP"/>
    <property type="match status" value="1"/>
</dbReference>
<sequence length="719" mass="78319">MYHEKPLTQVQEIQQSLRDSFKNLPQSSKAYIKSLFPIAGWLPRYNSTWFVGDFIAGVTVALVVIPQAISYASKLANLPPEFGLYTSFIGAFIYAAFATSKDVTIGPTAVLCLLVGQSVSTYIPNAKPAEAVIFAISLSFWTGLIQLFVGLFRLGVVVDFVPVPVIAGFTSGAGIQIIIAQMAGLLGIPKINTNNAPYQVLGDTLRALNGVSKYDAIFGVASLVAIISIKYAMQHFAKRYPLLRFVGYLRNAIVLIIATGISYSLRDDKSVPFNMVKTIPYGLTNIQQANLSTSYAAVVFPAVPAVFIVSILEHIAVVKTYGRLNGYTTNNNQEIVAIGLTNFLGSFVGAFPATGSFSRSAIKSASGVRTPLGTFITGVLVVISLFTLTGVLYYIPNATLCAIVIAAISELFVNFKILKSLYEVELTDFAGFLIALLVSFVSSLENAIYAAVGWSVLVLLLRIARPKLSTLARTTDGKWINPIHDGYKKEFEKVPEGILVFKIEESLTYPNSSFFIDKLKETVIDNFRYTSTRNVPKGERSWSDDTEQPERKGLTALPPLRAVILDFAAVNNLDYTGLQALLDIRDDLVRYAGRNVPFHFVHVRKRQLNTLLRVPVAASASSVDATPGAPNQVNNSPIQGLLQRLKGKRGSSVSEDAKVEKALEYFHFTIDDAVEAAVEETREARADESAAEMTDIITTELVPEPSGFVVAKGNSVETL</sequence>
<evidence type="ECO:0000313" key="8">
    <source>
        <dbReference type="Proteomes" id="UP000193642"/>
    </source>
</evidence>
<organism evidence="7 8">
    <name type="scientific">Rhizoclosmatium globosum</name>
    <dbReference type="NCBI Taxonomy" id="329046"/>
    <lineage>
        <taxon>Eukaryota</taxon>
        <taxon>Fungi</taxon>
        <taxon>Fungi incertae sedis</taxon>
        <taxon>Chytridiomycota</taxon>
        <taxon>Chytridiomycota incertae sedis</taxon>
        <taxon>Chytridiomycetes</taxon>
        <taxon>Chytridiales</taxon>
        <taxon>Chytriomycetaceae</taxon>
        <taxon>Rhizoclosmatium</taxon>
    </lineage>
</organism>
<dbReference type="CDD" id="cd07042">
    <property type="entry name" value="STAS_SulP_like_sulfate_transporter"/>
    <property type="match status" value="1"/>
</dbReference>
<proteinExistence type="predicted"/>
<feature type="transmembrane region" description="Helical" evidence="5">
    <location>
        <begin position="245"/>
        <end position="265"/>
    </location>
</feature>
<dbReference type="InterPro" id="IPR002645">
    <property type="entry name" value="STAS_dom"/>
</dbReference>
<evidence type="ECO:0000256" key="4">
    <source>
        <dbReference type="ARBA" id="ARBA00023136"/>
    </source>
</evidence>
<keyword evidence="3 5" id="KW-1133">Transmembrane helix</keyword>
<gene>
    <name evidence="7" type="ORF">BCR33DRAFT_697202</name>
</gene>
<feature type="transmembrane region" description="Helical" evidence="5">
    <location>
        <begin position="131"/>
        <end position="154"/>
    </location>
</feature>
<keyword evidence="8" id="KW-1185">Reference proteome</keyword>
<evidence type="ECO:0000259" key="6">
    <source>
        <dbReference type="PROSITE" id="PS50801"/>
    </source>
</evidence>
<dbReference type="SUPFAM" id="SSF52091">
    <property type="entry name" value="SpoIIaa-like"/>
    <property type="match status" value="1"/>
</dbReference>
<feature type="transmembrane region" description="Helical" evidence="5">
    <location>
        <begin position="335"/>
        <end position="358"/>
    </location>
</feature>
<comment type="subcellular location">
    <subcellularLocation>
        <location evidence="1">Membrane</location>
        <topology evidence="1">Multi-pass membrane protein</topology>
    </subcellularLocation>
</comment>
<dbReference type="EMBL" id="MCGO01000019">
    <property type="protein sequence ID" value="ORY45708.1"/>
    <property type="molecule type" value="Genomic_DNA"/>
</dbReference>
<feature type="transmembrane region" description="Helical" evidence="5">
    <location>
        <begin position="105"/>
        <end position="124"/>
    </location>
</feature>
<dbReference type="InterPro" id="IPR018045">
    <property type="entry name" value="S04_transporter_CS"/>
</dbReference>
<evidence type="ECO:0000256" key="5">
    <source>
        <dbReference type="SAM" id="Phobius"/>
    </source>
</evidence>
<protein>
    <submittedName>
        <fullName evidence="7">Sulfate permease</fullName>
    </submittedName>
</protein>
<dbReference type="PROSITE" id="PS50801">
    <property type="entry name" value="STAS"/>
    <property type="match status" value="1"/>
</dbReference>
<dbReference type="OrthoDB" id="288203at2759"/>
<dbReference type="Pfam" id="PF01740">
    <property type="entry name" value="STAS"/>
    <property type="match status" value="1"/>
</dbReference>
<keyword evidence="2 5" id="KW-0812">Transmembrane</keyword>
<feature type="transmembrane region" description="Helical" evidence="5">
    <location>
        <begin position="166"/>
        <end position="188"/>
    </location>
</feature>
<evidence type="ECO:0000313" key="7">
    <source>
        <dbReference type="EMBL" id="ORY45708.1"/>
    </source>
</evidence>
<dbReference type="Proteomes" id="UP000193642">
    <property type="component" value="Unassembled WGS sequence"/>
</dbReference>
<keyword evidence="4 5" id="KW-0472">Membrane</keyword>
<feature type="transmembrane region" description="Helical" evidence="5">
    <location>
        <begin position="295"/>
        <end position="315"/>
    </location>
</feature>
<dbReference type="STRING" id="329046.A0A1Y2CF66"/>
<feature type="transmembrane region" description="Helical" evidence="5">
    <location>
        <begin position="82"/>
        <end position="99"/>
    </location>
</feature>
<dbReference type="Pfam" id="PF00916">
    <property type="entry name" value="Sulfate_transp"/>
    <property type="match status" value="1"/>
</dbReference>
<dbReference type="Gene3D" id="3.30.750.24">
    <property type="entry name" value="STAS domain"/>
    <property type="match status" value="1"/>
</dbReference>
<name>A0A1Y2CF66_9FUNG</name>
<dbReference type="InterPro" id="IPR001902">
    <property type="entry name" value="SLC26A/SulP_fam"/>
</dbReference>
<comment type="caution">
    <text evidence="7">The sequence shown here is derived from an EMBL/GenBank/DDBJ whole genome shotgun (WGS) entry which is preliminary data.</text>
</comment>
<dbReference type="PANTHER" id="PTHR11814">
    <property type="entry name" value="SULFATE TRANSPORTER"/>
    <property type="match status" value="1"/>
</dbReference>